<keyword evidence="1 2" id="KW-0413">Isomerase</keyword>
<evidence type="ECO:0000256" key="2">
    <source>
        <dbReference type="PIRNR" id="PIRNR006241"/>
    </source>
</evidence>
<protein>
    <submittedName>
        <fullName evidence="4">Hydroxypyruvate isomerase family protein</fullName>
    </submittedName>
</protein>
<dbReference type="SUPFAM" id="SSF51658">
    <property type="entry name" value="Xylose isomerase-like"/>
    <property type="match status" value="1"/>
</dbReference>
<evidence type="ECO:0000313" key="5">
    <source>
        <dbReference type="Proteomes" id="UP000806285"/>
    </source>
</evidence>
<reference evidence="4 5" key="1">
    <citation type="submission" date="2020-10" db="EMBL/GenBank/DDBJ databases">
        <title>Ramlibacter sp. HM2 16S ribosomal RNA gene Genome sequencing and assembly.</title>
        <authorList>
            <person name="Kang M."/>
        </authorList>
    </citation>
    <scope>NUCLEOTIDE SEQUENCE [LARGE SCALE GENOMIC DNA]</scope>
    <source>
        <strain evidence="4 5">HM2</strain>
    </source>
</reference>
<dbReference type="PANTHER" id="PTHR43489:SF13">
    <property type="entry name" value="HYDROXYPYRUVATE ISOMERASE"/>
    <property type="match status" value="1"/>
</dbReference>
<accession>A0ABR9S1U2</accession>
<dbReference type="InterPro" id="IPR026040">
    <property type="entry name" value="HyI-like"/>
</dbReference>
<gene>
    <name evidence="4" type="ORF">IM787_07875</name>
</gene>
<feature type="domain" description="Xylose isomerase-like TIM barrel" evidence="3">
    <location>
        <begin position="21"/>
        <end position="266"/>
    </location>
</feature>
<dbReference type="EMBL" id="JADDIV010000002">
    <property type="protein sequence ID" value="MBE7367479.1"/>
    <property type="molecule type" value="Genomic_DNA"/>
</dbReference>
<comment type="caution">
    <text evidence="4">The sequence shown here is derived from an EMBL/GenBank/DDBJ whole genome shotgun (WGS) entry which is preliminary data.</text>
</comment>
<dbReference type="GO" id="GO:0016853">
    <property type="term" value="F:isomerase activity"/>
    <property type="evidence" value="ECO:0007669"/>
    <property type="project" value="UniProtKB-KW"/>
</dbReference>
<dbReference type="RefSeq" id="WP_193676081.1">
    <property type="nucleotide sequence ID" value="NZ_JADDIV010000002.1"/>
</dbReference>
<evidence type="ECO:0000256" key="1">
    <source>
        <dbReference type="ARBA" id="ARBA00023235"/>
    </source>
</evidence>
<dbReference type="InterPro" id="IPR053398">
    <property type="entry name" value="HPT_OtnI_isomerases"/>
</dbReference>
<dbReference type="InterPro" id="IPR050417">
    <property type="entry name" value="Sugar_Epim/Isomerase"/>
</dbReference>
<evidence type="ECO:0000259" key="3">
    <source>
        <dbReference type="Pfam" id="PF01261"/>
    </source>
</evidence>
<dbReference type="Pfam" id="PF01261">
    <property type="entry name" value="AP_endonuc_2"/>
    <property type="match status" value="1"/>
</dbReference>
<evidence type="ECO:0000313" key="4">
    <source>
        <dbReference type="EMBL" id="MBE7367479.1"/>
    </source>
</evidence>
<name>A0ABR9S1U2_9BURK</name>
<dbReference type="InterPro" id="IPR013022">
    <property type="entry name" value="Xyl_isomerase-like_TIM-brl"/>
</dbReference>
<dbReference type="InterPro" id="IPR036237">
    <property type="entry name" value="Xyl_isomerase-like_sf"/>
</dbReference>
<dbReference type="PANTHER" id="PTHR43489">
    <property type="entry name" value="ISOMERASE"/>
    <property type="match status" value="1"/>
</dbReference>
<dbReference type="PIRSF" id="PIRSF006241">
    <property type="entry name" value="HyI"/>
    <property type="match status" value="1"/>
</dbReference>
<sequence>MPKFAANLSMLYPELPFLERFEAAARDGFRAVEYLFPYEYEARELAARLKDHGLHQVLFNGAPGQWASGERGMACLPGREQEFQESIVQALRYAEALSCPRIHVMGGLVPEGMERSEVRATYVGNIRHAAREAARQGVNLLLEPINTRDIPRFFLNRQDHAHELVAEIGALNVQVQMDLYHCQIVEGDVAMKIRQYLPTGKVGHFQIAGVPQRHEPDVGELNYPYLFSVIDEVSAACGWDGWVGCEYRPARGAEPGGTSAGLGWMRGLTASS</sequence>
<dbReference type="NCBIfam" id="NF043033">
    <property type="entry name" value="OxoTetrIsom"/>
    <property type="match status" value="1"/>
</dbReference>
<organism evidence="4 5">
    <name type="scientific">Ramlibacter pallidus</name>
    <dbReference type="NCBI Taxonomy" id="2780087"/>
    <lineage>
        <taxon>Bacteria</taxon>
        <taxon>Pseudomonadati</taxon>
        <taxon>Pseudomonadota</taxon>
        <taxon>Betaproteobacteria</taxon>
        <taxon>Burkholderiales</taxon>
        <taxon>Comamonadaceae</taxon>
        <taxon>Ramlibacter</taxon>
    </lineage>
</organism>
<keyword evidence="5" id="KW-1185">Reference proteome</keyword>
<dbReference type="Gene3D" id="3.20.20.150">
    <property type="entry name" value="Divalent-metal-dependent TIM barrel enzymes"/>
    <property type="match status" value="1"/>
</dbReference>
<comment type="similarity">
    <text evidence="2">Belongs to the hyi family.</text>
</comment>
<proteinExistence type="inferred from homology"/>
<dbReference type="Proteomes" id="UP000806285">
    <property type="component" value="Unassembled WGS sequence"/>
</dbReference>